<dbReference type="EMBL" id="MN739005">
    <property type="protein sequence ID" value="QHT34695.1"/>
    <property type="molecule type" value="Genomic_DNA"/>
</dbReference>
<feature type="transmembrane region" description="Helical" evidence="1">
    <location>
        <begin position="91"/>
        <end position="112"/>
    </location>
</feature>
<feature type="transmembrane region" description="Helical" evidence="1">
    <location>
        <begin position="124"/>
        <end position="141"/>
    </location>
</feature>
<sequence>MKKIGERSALSKLKSQWQVVPVFLSGIVLIMLLINDLQTPTPPTNSVLYIEYLLSFIASFILFFWLLYPIIKDVQYFLNPGNNVTIHIKGYLFYFIYTLVLLLSSPFALLSIRFFLQDEKYIKIISILIIVSTLFSLYYTFGAATH</sequence>
<proteinExistence type="predicted"/>
<dbReference type="AlphaFoldDB" id="A0A6C0F6A7"/>
<protein>
    <submittedName>
        <fullName evidence="2">Uncharacterized protein</fullName>
    </submittedName>
</protein>
<feature type="transmembrane region" description="Helical" evidence="1">
    <location>
        <begin position="47"/>
        <end position="71"/>
    </location>
</feature>
<keyword evidence="1" id="KW-1133">Transmembrane helix</keyword>
<name>A0A6C0F6A7_9ZZZZ</name>
<evidence type="ECO:0000256" key="1">
    <source>
        <dbReference type="SAM" id="Phobius"/>
    </source>
</evidence>
<feature type="transmembrane region" description="Helical" evidence="1">
    <location>
        <begin position="17"/>
        <end position="35"/>
    </location>
</feature>
<keyword evidence="1" id="KW-0472">Membrane</keyword>
<organism evidence="2">
    <name type="scientific">viral metagenome</name>
    <dbReference type="NCBI Taxonomy" id="1070528"/>
    <lineage>
        <taxon>unclassified sequences</taxon>
        <taxon>metagenomes</taxon>
        <taxon>organismal metagenomes</taxon>
    </lineage>
</organism>
<reference evidence="2" key="1">
    <citation type="journal article" date="2020" name="Nature">
        <title>Giant virus diversity and host interactions through global metagenomics.</title>
        <authorList>
            <person name="Schulz F."/>
            <person name="Roux S."/>
            <person name="Paez-Espino D."/>
            <person name="Jungbluth S."/>
            <person name="Walsh D.A."/>
            <person name="Denef V.J."/>
            <person name="McMahon K.D."/>
            <person name="Konstantinidis K.T."/>
            <person name="Eloe-Fadrosh E.A."/>
            <person name="Kyrpides N.C."/>
            <person name="Woyke T."/>
        </authorList>
    </citation>
    <scope>NUCLEOTIDE SEQUENCE</scope>
    <source>
        <strain evidence="2">GVMAG-M-3300009163-63</strain>
    </source>
</reference>
<evidence type="ECO:0000313" key="2">
    <source>
        <dbReference type="EMBL" id="QHT34695.1"/>
    </source>
</evidence>
<keyword evidence="1" id="KW-0812">Transmembrane</keyword>
<accession>A0A6C0F6A7</accession>